<dbReference type="GO" id="GO:0016197">
    <property type="term" value="P:endosomal transport"/>
    <property type="evidence" value="ECO:0007669"/>
    <property type="project" value="TreeGrafter"/>
</dbReference>
<dbReference type="InParanoid" id="A0A067QW98"/>
<sequence>MQLCGYFDSGTASLTWNDDEMELLSRLRETIVKNPGVEWSQVVGEWSDVAGLEGAKKVLKQGVIFPIKFPHVFTGERKTWKGILFFWDRFKPVGRLMTNKQPPYTGLPERVTERNAGDAGARAQADVWVVEVLSKCSDNESETARRIKTEFQVQMEEPERRRIEAFEMLKINWIDKVRIELVLDRLDEGKILREEEIGCVVTLRTGRPGFDPRQGQRIFPLAFESRPALGPPPIQWVPGSFPWGKAQLGCDADHSPPSSAEIKNE</sequence>
<protein>
    <submittedName>
        <fullName evidence="1">Vacuolar protein sorting-associated protein 4B</fullName>
    </submittedName>
</protein>
<name>A0A067QW98_ZOONE</name>
<dbReference type="InterPro" id="IPR027417">
    <property type="entry name" value="P-loop_NTPase"/>
</dbReference>
<dbReference type="STRING" id="136037.A0A067QW98"/>
<reference evidence="1 2" key="1">
    <citation type="journal article" date="2014" name="Nat. Commun.">
        <title>Molecular traces of alternative social organization in a termite genome.</title>
        <authorList>
            <person name="Terrapon N."/>
            <person name="Li C."/>
            <person name="Robertson H.M."/>
            <person name="Ji L."/>
            <person name="Meng X."/>
            <person name="Booth W."/>
            <person name="Chen Z."/>
            <person name="Childers C.P."/>
            <person name="Glastad K.M."/>
            <person name="Gokhale K."/>
            <person name="Gowin J."/>
            <person name="Gronenberg W."/>
            <person name="Hermansen R.A."/>
            <person name="Hu H."/>
            <person name="Hunt B.G."/>
            <person name="Huylmans A.K."/>
            <person name="Khalil S.M."/>
            <person name="Mitchell R.D."/>
            <person name="Munoz-Torres M.C."/>
            <person name="Mustard J.A."/>
            <person name="Pan H."/>
            <person name="Reese J.T."/>
            <person name="Scharf M.E."/>
            <person name="Sun F."/>
            <person name="Vogel H."/>
            <person name="Xiao J."/>
            <person name="Yang W."/>
            <person name="Yang Z."/>
            <person name="Yang Z."/>
            <person name="Zhou J."/>
            <person name="Zhu J."/>
            <person name="Brent C.S."/>
            <person name="Elsik C.G."/>
            <person name="Goodisman M.A."/>
            <person name="Liberles D.A."/>
            <person name="Roe R.M."/>
            <person name="Vargo E.L."/>
            <person name="Vilcinskas A."/>
            <person name="Wang J."/>
            <person name="Bornberg-Bauer E."/>
            <person name="Korb J."/>
            <person name="Zhang G."/>
            <person name="Liebig J."/>
        </authorList>
    </citation>
    <scope>NUCLEOTIDE SEQUENCE [LARGE SCALE GENOMIC DNA]</scope>
    <source>
        <tissue evidence="1">Whole organism</tissue>
    </source>
</reference>
<dbReference type="PANTHER" id="PTHR23074:SF83">
    <property type="entry name" value="VACUOLAR PROTEIN SORTING-ASSOCIATED PROTEIN 4A"/>
    <property type="match status" value="1"/>
</dbReference>
<dbReference type="eggNOG" id="KOG0739">
    <property type="taxonomic scope" value="Eukaryota"/>
</dbReference>
<dbReference type="Gene3D" id="3.40.50.300">
    <property type="entry name" value="P-loop containing nucleotide triphosphate hydrolases"/>
    <property type="match status" value="1"/>
</dbReference>
<dbReference type="GO" id="GO:0007033">
    <property type="term" value="P:vacuole organization"/>
    <property type="evidence" value="ECO:0007669"/>
    <property type="project" value="TreeGrafter"/>
</dbReference>
<dbReference type="Proteomes" id="UP000027135">
    <property type="component" value="Unassembled WGS sequence"/>
</dbReference>
<proteinExistence type="predicted"/>
<evidence type="ECO:0000313" key="1">
    <source>
        <dbReference type="EMBL" id="KDR14386.1"/>
    </source>
</evidence>
<organism evidence="1 2">
    <name type="scientific">Zootermopsis nevadensis</name>
    <name type="common">Dampwood termite</name>
    <dbReference type="NCBI Taxonomy" id="136037"/>
    <lineage>
        <taxon>Eukaryota</taxon>
        <taxon>Metazoa</taxon>
        <taxon>Ecdysozoa</taxon>
        <taxon>Arthropoda</taxon>
        <taxon>Hexapoda</taxon>
        <taxon>Insecta</taxon>
        <taxon>Pterygota</taxon>
        <taxon>Neoptera</taxon>
        <taxon>Polyneoptera</taxon>
        <taxon>Dictyoptera</taxon>
        <taxon>Blattodea</taxon>
        <taxon>Blattoidea</taxon>
        <taxon>Termitoidae</taxon>
        <taxon>Termopsidae</taxon>
        <taxon>Zootermopsis</taxon>
    </lineage>
</organism>
<gene>
    <name evidence="1" type="ORF">L798_10420</name>
</gene>
<dbReference type="GO" id="GO:0016887">
    <property type="term" value="F:ATP hydrolysis activity"/>
    <property type="evidence" value="ECO:0007669"/>
    <property type="project" value="TreeGrafter"/>
</dbReference>
<keyword evidence="2" id="KW-1185">Reference proteome</keyword>
<accession>A0A067QW98</accession>
<dbReference type="EMBL" id="KK852886">
    <property type="protein sequence ID" value="KDR14386.1"/>
    <property type="molecule type" value="Genomic_DNA"/>
</dbReference>
<dbReference type="AlphaFoldDB" id="A0A067QW98"/>
<evidence type="ECO:0000313" key="2">
    <source>
        <dbReference type="Proteomes" id="UP000027135"/>
    </source>
</evidence>
<dbReference type="PANTHER" id="PTHR23074">
    <property type="entry name" value="AAA DOMAIN-CONTAINING"/>
    <property type="match status" value="1"/>
</dbReference>
<dbReference type="InterPro" id="IPR050304">
    <property type="entry name" value="MT-severing_AAA_ATPase"/>
</dbReference>